<name>A0ABT5XDN5_9EURY</name>
<keyword evidence="4 8" id="KW-0375">Hydrogen ion transport</keyword>
<comment type="similarity">
    <text evidence="1 8">Belongs to the V-ATPase E subunit family.</text>
</comment>
<proteinExistence type="inferred from homology"/>
<keyword evidence="5 8" id="KW-0406">Ion transport</keyword>
<evidence type="ECO:0000256" key="4">
    <source>
        <dbReference type="ARBA" id="ARBA00022781"/>
    </source>
</evidence>
<keyword evidence="2 8" id="KW-0813">Transport</keyword>
<evidence type="ECO:0000256" key="2">
    <source>
        <dbReference type="ARBA" id="ARBA00022448"/>
    </source>
</evidence>
<evidence type="ECO:0000256" key="3">
    <source>
        <dbReference type="ARBA" id="ARBA00022475"/>
    </source>
</evidence>
<comment type="caution">
    <text evidence="10">The sequence shown here is derived from an EMBL/GenBank/DDBJ whole genome shotgun (WGS) entry which is preliminary data.</text>
</comment>
<sequence>MGSEGADKIVHEIVRITDDQVGLILQEARKDADEIRGESEKKAHAKKSAILAKGQQQAERERQRILADAKMHVKREIFDVKEDLIKKAFGDAEVRLKRLADTSDYDDVLRRLIVESGVVVGGGPLEVLVREKDRALLSEKALADLGEEISKATGKDTTLELSEEVITTIGGAVVRSKGGKIEADNTIESRISRIGSELRFKVAEILFGGAS</sequence>
<keyword evidence="7 8" id="KW-0066">ATP synthesis</keyword>
<dbReference type="HAMAP" id="MF_00311">
    <property type="entry name" value="ATP_synth_E_arch"/>
    <property type="match status" value="1"/>
</dbReference>
<evidence type="ECO:0000256" key="5">
    <source>
        <dbReference type="ARBA" id="ARBA00023065"/>
    </source>
</evidence>
<dbReference type="RefSeq" id="WP_316968530.1">
    <property type="nucleotide sequence ID" value="NZ_JARFPL010000010.1"/>
</dbReference>
<evidence type="ECO:0000256" key="9">
    <source>
        <dbReference type="SAM" id="MobiDB-lite"/>
    </source>
</evidence>
<evidence type="ECO:0000256" key="7">
    <source>
        <dbReference type="ARBA" id="ARBA00023310"/>
    </source>
</evidence>
<evidence type="ECO:0000256" key="6">
    <source>
        <dbReference type="ARBA" id="ARBA00023136"/>
    </source>
</evidence>
<protein>
    <recommendedName>
        <fullName evidence="8">A-type ATP synthase subunit E</fullName>
    </recommendedName>
</protein>
<dbReference type="EMBL" id="JARFPL010000010">
    <property type="protein sequence ID" value="MDF0592823.1"/>
    <property type="molecule type" value="Genomic_DNA"/>
</dbReference>
<comment type="function">
    <text evidence="8">Component of the A-type ATP synthase that produces ATP from ADP in the presence of a proton gradient across the membrane.</text>
</comment>
<dbReference type="PANTHER" id="PTHR45715">
    <property type="entry name" value="ATPASE H+-TRANSPORTING V1 SUBUNIT E1A-RELATED"/>
    <property type="match status" value="1"/>
</dbReference>
<keyword evidence="6 8" id="KW-0472">Membrane</keyword>
<evidence type="ECO:0000256" key="1">
    <source>
        <dbReference type="ARBA" id="ARBA00005901"/>
    </source>
</evidence>
<evidence type="ECO:0000313" key="10">
    <source>
        <dbReference type="EMBL" id="MDF0592823.1"/>
    </source>
</evidence>
<feature type="region of interest" description="Disordered" evidence="9">
    <location>
        <begin position="32"/>
        <end position="57"/>
    </location>
</feature>
<keyword evidence="11" id="KW-1185">Reference proteome</keyword>
<feature type="compositionally biased region" description="Basic and acidic residues" evidence="9">
    <location>
        <begin position="32"/>
        <end position="42"/>
    </location>
</feature>
<comment type="subcellular location">
    <subcellularLocation>
        <location evidence="8">Cell membrane</location>
        <topology evidence="8">Peripheral membrane protein</topology>
    </subcellularLocation>
</comment>
<dbReference type="SUPFAM" id="SSF160527">
    <property type="entry name" value="V-type ATPase subunit E-like"/>
    <property type="match status" value="1"/>
</dbReference>
<keyword evidence="3 8" id="KW-1003">Cell membrane</keyword>
<organism evidence="10 11">
    <name type="scientific">Candidatus Methanocrinis alkalitolerans</name>
    <dbReference type="NCBI Taxonomy" id="3033395"/>
    <lineage>
        <taxon>Archaea</taxon>
        <taxon>Methanobacteriati</taxon>
        <taxon>Methanobacteriota</taxon>
        <taxon>Stenosarchaea group</taxon>
        <taxon>Methanomicrobia</taxon>
        <taxon>Methanotrichales</taxon>
        <taxon>Methanotrichaceae</taxon>
        <taxon>Methanocrinis</taxon>
    </lineage>
</organism>
<evidence type="ECO:0000256" key="8">
    <source>
        <dbReference type="HAMAP-Rule" id="MF_00311"/>
    </source>
</evidence>
<dbReference type="Gene3D" id="3.30.2320.30">
    <property type="entry name" value="ATP synthase, E subunit, C-terminal"/>
    <property type="match status" value="1"/>
</dbReference>
<reference evidence="10 11" key="1">
    <citation type="submission" date="2023-03" db="EMBL/GenBank/DDBJ databases">
        <title>Whole genome sequencing of Methanotrichaceae archaeon M04Ac.</title>
        <authorList>
            <person name="Khomyakova M.A."/>
            <person name="Merkel A.Y."/>
            <person name="Slobodkin A.I."/>
        </authorList>
    </citation>
    <scope>NUCLEOTIDE SEQUENCE [LARGE SCALE GENOMIC DNA]</scope>
    <source>
        <strain evidence="10 11">M04Ac</strain>
    </source>
</reference>
<accession>A0ABT5XDN5</accession>
<dbReference type="InterPro" id="IPR038495">
    <property type="entry name" value="ATPase_E_C"/>
</dbReference>
<evidence type="ECO:0000313" key="11">
    <source>
        <dbReference type="Proteomes" id="UP001215956"/>
    </source>
</evidence>
<comment type="subunit">
    <text evidence="8">Has multiple subunits with at least A(3), B(3), C, D, E, F, H, I and proteolipid K(x).</text>
</comment>
<dbReference type="Proteomes" id="UP001215956">
    <property type="component" value="Unassembled WGS sequence"/>
</dbReference>
<dbReference type="InterPro" id="IPR002842">
    <property type="entry name" value="ATPase_V1_Esu"/>
</dbReference>
<gene>
    <name evidence="8" type="primary">atpE</name>
    <name evidence="10" type="ORF">P0O24_04420</name>
</gene>
<dbReference type="Pfam" id="PF01991">
    <property type="entry name" value="vATP-synt_E"/>
    <property type="match status" value="1"/>
</dbReference>
<dbReference type="Gene3D" id="1.20.5.620">
    <property type="entry name" value="F1F0 ATP synthase subunit B, membrane domain"/>
    <property type="match status" value="1"/>
</dbReference>